<gene>
    <name evidence="8" type="primary">tadA</name>
    <name evidence="10" type="ORF">C6570_11570</name>
</gene>
<dbReference type="NCBIfam" id="NF002043">
    <property type="entry name" value="PRK00870.1"/>
    <property type="match status" value="1"/>
</dbReference>
<evidence type="ECO:0000313" key="11">
    <source>
        <dbReference type="Proteomes" id="UP000239709"/>
    </source>
</evidence>
<dbReference type="RefSeq" id="WP_106703347.1">
    <property type="nucleotide sequence ID" value="NZ_CP027666.1"/>
</dbReference>
<dbReference type="HAMAP" id="MF_00972">
    <property type="entry name" value="tRNA_aden_deaminase"/>
    <property type="match status" value="1"/>
</dbReference>
<dbReference type="KEGG" id="otk:C6570_11570"/>
<keyword evidence="3 8" id="KW-0819">tRNA processing</keyword>
<reference evidence="10 11" key="1">
    <citation type="submission" date="2018-03" db="EMBL/GenBank/DDBJ databases">
        <title>Genome sequencing of Ottowia sp.</title>
        <authorList>
            <person name="Kim S.-J."/>
            <person name="Heo J."/>
            <person name="Kwon S.-W."/>
        </authorList>
    </citation>
    <scope>NUCLEOTIDE SEQUENCE [LARGE SCALE GENOMIC DNA]</scope>
    <source>
        <strain evidence="10 11">KADR8-3</strain>
    </source>
</reference>
<keyword evidence="4 8" id="KW-0479">Metal-binding</keyword>
<evidence type="ECO:0000256" key="3">
    <source>
        <dbReference type="ARBA" id="ARBA00022694"/>
    </source>
</evidence>
<dbReference type="OrthoDB" id="9802676at2"/>
<evidence type="ECO:0000256" key="7">
    <source>
        <dbReference type="ARBA" id="ARBA00048045"/>
    </source>
</evidence>
<evidence type="ECO:0000256" key="2">
    <source>
        <dbReference type="ARBA" id="ARBA00011738"/>
    </source>
</evidence>
<proteinExistence type="inferred from homology"/>
<dbReference type="PROSITE" id="PS00903">
    <property type="entry name" value="CYT_DCMP_DEAMINASES_1"/>
    <property type="match status" value="1"/>
</dbReference>
<dbReference type="InterPro" id="IPR029058">
    <property type="entry name" value="AB_hydrolase_fold"/>
</dbReference>
<protein>
    <recommendedName>
        <fullName evidence="8">tRNA-specific adenosine deaminase</fullName>
        <ecNumber evidence="8">3.5.4.33</ecNumber>
    </recommendedName>
</protein>
<accession>A0A2S0MG70</accession>
<dbReference type="PRINTS" id="PR00412">
    <property type="entry name" value="EPOXHYDRLASE"/>
</dbReference>
<evidence type="ECO:0000313" key="10">
    <source>
        <dbReference type="EMBL" id="AVO34797.1"/>
    </source>
</evidence>
<dbReference type="GO" id="GO:0052717">
    <property type="term" value="F:tRNA-specific adenosine-34 deaminase activity"/>
    <property type="evidence" value="ECO:0007669"/>
    <property type="project" value="UniProtKB-UniRule"/>
</dbReference>
<keyword evidence="11" id="KW-1185">Reference proteome</keyword>
<dbReference type="GO" id="GO:0002100">
    <property type="term" value="P:tRNA wobble adenosine to inosine editing"/>
    <property type="evidence" value="ECO:0007669"/>
    <property type="project" value="UniProtKB-UniRule"/>
</dbReference>
<dbReference type="Gene3D" id="3.40.140.10">
    <property type="entry name" value="Cytidine Deaminase, domain 2"/>
    <property type="match status" value="1"/>
</dbReference>
<keyword evidence="5 8" id="KW-0378">Hydrolase</keyword>
<comment type="similarity">
    <text evidence="1">Belongs to the cytidine and deoxycytidylate deaminase family. ADAT2 subfamily.</text>
</comment>
<dbReference type="Proteomes" id="UP000239709">
    <property type="component" value="Chromosome"/>
</dbReference>
<dbReference type="CDD" id="cd01285">
    <property type="entry name" value="nucleoside_deaminase"/>
    <property type="match status" value="1"/>
</dbReference>
<dbReference type="EMBL" id="CP027666">
    <property type="protein sequence ID" value="AVO34797.1"/>
    <property type="molecule type" value="Genomic_DNA"/>
</dbReference>
<evidence type="ECO:0000259" key="9">
    <source>
        <dbReference type="PROSITE" id="PS51747"/>
    </source>
</evidence>
<organism evidence="10 11">
    <name type="scientific">Ottowia oryzae</name>
    <dbReference type="NCBI Taxonomy" id="2109914"/>
    <lineage>
        <taxon>Bacteria</taxon>
        <taxon>Pseudomonadati</taxon>
        <taxon>Pseudomonadota</taxon>
        <taxon>Betaproteobacteria</taxon>
        <taxon>Burkholderiales</taxon>
        <taxon>Comamonadaceae</taxon>
        <taxon>Ottowia</taxon>
    </lineage>
</organism>
<dbReference type="InterPro" id="IPR016192">
    <property type="entry name" value="APOBEC/CMP_deaminase_Zn-bd"/>
</dbReference>
<dbReference type="GO" id="GO:0008270">
    <property type="term" value="F:zinc ion binding"/>
    <property type="evidence" value="ECO:0007669"/>
    <property type="project" value="UniProtKB-UniRule"/>
</dbReference>
<evidence type="ECO:0000256" key="6">
    <source>
        <dbReference type="ARBA" id="ARBA00022833"/>
    </source>
</evidence>
<dbReference type="InterPro" id="IPR016193">
    <property type="entry name" value="Cytidine_deaminase-like"/>
</dbReference>
<dbReference type="InterPro" id="IPR028883">
    <property type="entry name" value="tRNA_aden_deaminase"/>
</dbReference>
<evidence type="ECO:0000256" key="4">
    <source>
        <dbReference type="ARBA" id="ARBA00022723"/>
    </source>
</evidence>
<dbReference type="PANTHER" id="PTHR11079">
    <property type="entry name" value="CYTOSINE DEAMINASE FAMILY MEMBER"/>
    <property type="match status" value="1"/>
</dbReference>
<dbReference type="InterPro" id="IPR000073">
    <property type="entry name" value="AB_hydrolase_1"/>
</dbReference>
<dbReference type="InterPro" id="IPR000639">
    <property type="entry name" value="Epox_hydrolase-like"/>
</dbReference>
<comment type="catalytic activity">
    <reaction evidence="7 8">
        <text>adenosine(34) in tRNA + H2O + H(+) = inosine(34) in tRNA + NH4(+)</text>
        <dbReference type="Rhea" id="RHEA:43168"/>
        <dbReference type="Rhea" id="RHEA-COMP:10373"/>
        <dbReference type="Rhea" id="RHEA-COMP:10374"/>
        <dbReference type="ChEBI" id="CHEBI:15377"/>
        <dbReference type="ChEBI" id="CHEBI:15378"/>
        <dbReference type="ChEBI" id="CHEBI:28938"/>
        <dbReference type="ChEBI" id="CHEBI:74411"/>
        <dbReference type="ChEBI" id="CHEBI:82852"/>
        <dbReference type="EC" id="3.5.4.33"/>
    </reaction>
</comment>
<dbReference type="SUPFAM" id="SSF53474">
    <property type="entry name" value="alpha/beta-Hydrolases"/>
    <property type="match status" value="1"/>
</dbReference>
<feature type="binding site" evidence="8">
    <location>
        <position position="102"/>
    </location>
    <ligand>
        <name>Zn(2+)</name>
        <dbReference type="ChEBI" id="CHEBI:29105"/>
        <note>catalytic</note>
    </ligand>
</feature>
<comment type="function">
    <text evidence="8">Catalyzes the deamination of adenosine to inosine at the wobble position 34 of tRNA(Arg2).</text>
</comment>
<evidence type="ECO:0000256" key="5">
    <source>
        <dbReference type="ARBA" id="ARBA00022801"/>
    </source>
</evidence>
<dbReference type="Pfam" id="PF00561">
    <property type="entry name" value="Abhydrolase_1"/>
    <property type="match status" value="1"/>
</dbReference>
<dbReference type="InterPro" id="IPR002125">
    <property type="entry name" value="CMP_dCMP_dom"/>
</dbReference>
<feature type="binding site" evidence="8">
    <location>
        <position position="99"/>
    </location>
    <ligand>
        <name>Zn(2+)</name>
        <dbReference type="ChEBI" id="CHEBI:29105"/>
        <note>catalytic</note>
    </ligand>
</feature>
<dbReference type="PRINTS" id="PR00111">
    <property type="entry name" value="ABHYDROLASE"/>
</dbReference>
<dbReference type="Gene3D" id="3.40.50.1820">
    <property type="entry name" value="alpha/beta hydrolase"/>
    <property type="match status" value="1"/>
</dbReference>
<evidence type="ECO:0000256" key="1">
    <source>
        <dbReference type="ARBA" id="ARBA00010669"/>
    </source>
</evidence>
<comment type="subunit">
    <text evidence="2 8">Homodimer.</text>
</comment>
<comment type="cofactor">
    <cofactor evidence="8">
        <name>Zn(2+)</name>
        <dbReference type="ChEBI" id="CHEBI:29105"/>
    </cofactor>
    <text evidence="8">Binds 1 zinc ion per subunit.</text>
</comment>
<dbReference type="EC" id="3.5.4.33" evidence="8"/>
<feature type="domain" description="CMP/dCMP-type deaminase" evidence="9">
    <location>
        <begin position="18"/>
        <end position="145"/>
    </location>
</feature>
<dbReference type="SUPFAM" id="SSF53927">
    <property type="entry name" value="Cytidine deaminase-like"/>
    <property type="match status" value="1"/>
</dbReference>
<dbReference type="PANTHER" id="PTHR11079:SF202">
    <property type="entry name" value="TRNA-SPECIFIC ADENOSINE DEAMINASE"/>
    <property type="match status" value="1"/>
</dbReference>
<dbReference type="AlphaFoldDB" id="A0A2S0MG70"/>
<dbReference type="Pfam" id="PF00383">
    <property type="entry name" value="dCMP_cyt_deam_1"/>
    <property type="match status" value="1"/>
</dbReference>
<name>A0A2S0MG70_9BURK</name>
<sequence>MNSEAKCPVIDPSQGVAVDDAHFMRLAIEQARLAAAAGEVPVGAVLVRGGQVIATGRNAPIAGHDPTAHAEIAALRAGAAALGNYRLDGCTLYVTLEPCTMCAGAMLHARLARVVYGAADAKTGAAGSVANPFADPRLNHQTQVQGGVLAGECAALLRSFFQPRRVNTAPLREDALRTPESRFAKLPDYPWAPNYSSDLPALGGLRMHYLDEGAARIDEGQGAGAGEARPAQRTWLCLHGNPSWSYLYRHQIPVWLAAGDRVIAPDLIGFGRSDKPKKEGAHSFTWHRQVLLELVERLDLRRVILVVHGWGGALGLTLPLAAPHRYAGLLAMNTLLPTGDAPLPPAFLDWRKVGRQKPAYDIARLMARSHPPLTLAECAAYAAPFPDAGHRAATRAFPGMVAESAEADGAPIARQARDFWRNDWAGRSLMAIGAQDPVLGEPVMRALHADLRGCPPPWVLPDIGHFVPQAGAVLAQRALAHFADV</sequence>
<dbReference type="FunFam" id="3.40.140.10:FF:000005">
    <property type="entry name" value="tRNA-specific adenosine deaminase"/>
    <property type="match status" value="1"/>
</dbReference>
<keyword evidence="6 8" id="KW-0862">Zinc</keyword>
<evidence type="ECO:0000256" key="8">
    <source>
        <dbReference type="HAMAP-Rule" id="MF_00972"/>
    </source>
</evidence>
<dbReference type="NCBIfam" id="NF008113">
    <property type="entry name" value="PRK10860.1"/>
    <property type="match status" value="1"/>
</dbReference>
<feature type="binding site" evidence="8">
    <location>
        <position position="69"/>
    </location>
    <ligand>
        <name>Zn(2+)</name>
        <dbReference type="ChEBI" id="CHEBI:29105"/>
        <note>catalytic</note>
    </ligand>
</feature>
<feature type="active site" description="Proton donor" evidence="8">
    <location>
        <position position="71"/>
    </location>
</feature>
<dbReference type="PROSITE" id="PS51747">
    <property type="entry name" value="CYT_DCMP_DEAMINASES_2"/>
    <property type="match status" value="1"/>
</dbReference>